<reference evidence="2" key="1">
    <citation type="submission" date="2021-08" db="EMBL/GenBank/DDBJ databases">
        <authorList>
            <person name="Misof B."/>
            <person name="Oliver O."/>
            <person name="Podsiadlowski L."/>
            <person name="Donath A."/>
            <person name="Peters R."/>
            <person name="Mayer C."/>
            <person name="Rust J."/>
            <person name="Gunkel S."/>
            <person name="Lesny P."/>
            <person name="Martin S."/>
            <person name="Oeyen J.P."/>
            <person name="Petersen M."/>
            <person name="Panagiotis P."/>
            <person name="Wilbrandt J."/>
            <person name="Tanja T."/>
        </authorList>
    </citation>
    <scope>NUCLEOTIDE SEQUENCE</scope>
    <source>
        <strain evidence="2">GBR_01_08_01A</strain>
        <tissue evidence="2">Thorax + abdomen</tissue>
    </source>
</reference>
<evidence type="ECO:0000313" key="3">
    <source>
        <dbReference type="Proteomes" id="UP001258017"/>
    </source>
</evidence>
<sequence length="341" mass="40533">MDSTNKLITKEEIDEIPPWITETKLSIVEIYSKFGIDLLNDKRNVFILQLLTCDKIVINDDVLTYCGYSGRYKNQKNNFLQLLKKNDQISFDQITDMKNTRKHYVLMNTADLKFLLPRMRSDESYEISNLLDYFKLVYRTYEKLFGRNRCRLLNEEYDRQLEYTNELKHLVLQIKDYARQKIDHERKLHMETKEKMTRVRLEVIEPLATKVSPMVAPDPISTKKERCLGLINIEPNYTWYIVRRQRETFNIAISKILRKYKDTNPTVLKKWYKISHAIDIGNSLKLRLRNLSWSARGNILSVIDRDNGPCYTNELLIRETDTILQDNIAMKLYNKAKEIIT</sequence>
<dbReference type="AlphaFoldDB" id="A0AAD9R7U4"/>
<feature type="domain" description="MSV199" evidence="1">
    <location>
        <begin position="33"/>
        <end position="109"/>
    </location>
</feature>
<dbReference type="EMBL" id="JAIFRP010005147">
    <property type="protein sequence ID" value="KAK2574723.1"/>
    <property type="molecule type" value="Genomic_DNA"/>
</dbReference>
<reference evidence="2" key="2">
    <citation type="journal article" date="2023" name="Commun. Biol.">
        <title>Intrasexual cuticular hydrocarbon dimorphism in a wasp sheds light on hydrocarbon biosynthesis genes in Hymenoptera.</title>
        <authorList>
            <person name="Moris V.C."/>
            <person name="Podsiadlowski L."/>
            <person name="Martin S."/>
            <person name="Oeyen J.P."/>
            <person name="Donath A."/>
            <person name="Petersen M."/>
            <person name="Wilbrandt J."/>
            <person name="Misof B."/>
            <person name="Liedtke D."/>
            <person name="Thamm M."/>
            <person name="Scheiner R."/>
            <person name="Schmitt T."/>
            <person name="Niehuis O."/>
        </authorList>
    </citation>
    <scope>NUCLEOTIDE SEQUENCE</scope>
    <source>
        <strain evidence="2">GBR_01_08_01A</strain>
    </source>
</reference>
<dbReference type="InterPro" id="IPR018879">
    <property type="entry name" value="MSV199_dom"/>
</dbReference>
<evidence type="ECO:0000259" key="1">
    <source>
        <dbReference type="Pfam" id="PF10553"/>
    </source>
</evidence>
<dbReference type="Pfam" id="PF10553">
    <property type="entry name" value="MSV199"/>
    <property type="match status" value="1"/>
</dbReference>
<comment type="caution">
    <text evidence="2">The sequence shown here is derived from an EMBL/GenBank/DDBJ whole genome shotgun (WGS) entry which is preliminary data.</text>
</comment>
<gene>
    <name evidence="2" type="ORF">KPH14_013105</name>
</gene>
<name>A0AAD9R7U4_9HYME</name>
<proteinExistence type="predicted"/>
<keyword evidence="3" id="KW-1185">Reference proteome</keyword>
<evidence type="ECO:0000313" key="2">
    <source>
        <dbReference type="EMBL" id="KAK2574723.1"/>
    </source>
</evidence>
<organism evidence="2 3">
    <name type="scientific">Odynerus spinipes</name>
    <dbReference type="NCBI Taxonomy" id="1348599"/>
    <lineage>
        <taxon>Eukaryota</taxon>
        <taxon>Metazoa</taxon>
        <taxon>Ecdysozoa</taxon>
        <taxon>Arthropoda</taxon>
        <taxon>Hexapoda</taxon>
        <taxon>Insecta</taxon>
        <taxon>Pterygota</taxon>
        <taxon>Neoptera</taxon>
        <taxon>Endopterygota</taxon>
        <taxon>Hymenoptera</taxon>
        <taxon>Apocrita</taxon>
        <taxon>Aculeata</taxon>
        <taxon>Vespoidea</taxon>
        <taxon>Vespidae</taxon>
        <taxon>Eumeninae</taxon>
        <taxon>Odynerus</taxon>
    </lineage>
</organism>
<dbReference type="Proteomes" id="UP001258017">
    <property type="component" value="Unassembled WGS sequence"/>
</dbReference>
<protein>
    <recommendedName>
        <fullName evidence="1">MSV199 domain-containing protein</fullName>
    </recommendedName>
</protein>
<accession>A0AAD9R7U4</accession>